<feature type="compositionally biased region" description="Basic and acidic residues" evidence="1">
    <location>
        <begin position="118"/>
        <end position="129"/>
    </location>
</feature>
<dbReference type="AlphaFoldDB" id="A0A022PN12"/>
<protein>
    <submittedName>
        <fullName evidence="2">Uncharacterized protein</fullName>
    </submittedName>
</protein>
<name>A0A022PN12_ERYGU</name>
<dbReference type="Proteomes" id="UP000030748">
    <property type="component" value="Unassembled WGS sequence"/>
</dbReference>
<feature type="region of interest" description="Disordered" evidence="1">
    <location>
        <begin position="84"/>
        <end position="129"/>
    </location>
</feature>
<keyword evidence="3" id="KW-1185">Reference proteome</keyword>
<dbReference type="eggNOG" id="ENOG502S31H">
    <property type="taxonomic scope" value="Eukaryota"/>
</dbReference>
<evidence type="ECO:0000256" key="1">
    <source>
        <dbReference type="SAM" id="MobiDB-lite"/>
    </source>
</evidence>
<feature type="compositionally biased region" description="Basic and acidic residues" evidence="1">
    <location>
        <begin position="1"/>
        <end position="10"/>
    </location>
</feature>
<feature type="compositionally biased region" description="Polar residues" evidence="1">
    <location>
        <begin position="213"/>
        <end position="222"/>
    </location>
</feature>
<evidence type="ECO:0000313" key="2">
    <source>
        <dbReference type="EMBL" id="EYU17482.1"/>
    </source>
</evidence>
<accession>A0A022PN12</accession>
<evidence type="ECO:0000313" key="3">
    <source>
        <dbReference type="Proteomes" id="UP000030748"/>
    </source>
</evidence>
<feature type="region of interest" description="Disordered" evidence="1">
    <location>
        <begin position="1"/>
        <end position="32"/>
    </location>
</feature>
<feature type="compositionally biased region" description="Basic and acidic residues" evidence="1">
    <location>
        <begin position="86"/>
        <end position="109"/>
    </location>
</feature>
<organism evidence="2 3">
    <name type="scientific">Erythranthe guttata</name>
    <name type="common">Yellow monkey flower</name>
    <name type="synonym">Mimulus guttatus</name>
    <dbReference type="NCBI Taxonomy" id="4155"/>
    <lineage>
        <taxon>Eukaryota</taxon>
        <taxon>Viridiplantae</taxon>
        <taxon>Streptophyta</taxon>
        <taxon>Embryophyta</taxon>
        <taxon>Tracheophyta</taxon>
        <taxon>Spermatophyta</taxon>
        <taxon>Magnoliopsida</taxon>
        <taxon>eudicotyledons</taxon>
        <taxon>Gunneridae</taxon>
        <taxon>Pentapetalae</taxon>
        <taxon>asterids</taxon>
        <taxon>lamiids</taxon>
        <taxon>Lamiales</taxon>
        <taxon>Phrymaceae</taxon>
        <taxon>Erythranthe</taxon>
    </lineage>
</organism>
<sequence>MAEGRVDSTESKSALQLKEPSSGKLRRVEGDSIAEGDETFLPNGIELKLAETEIKKPVVASDKQGVCNDSLAVASIAVCENSIENNPDRGLEVDYSSEKDEARSDKSMPDQDGSSEVYKSKCGDEDGKLDESDMFVAVRTAQDGENAVEVSDEQGIFHDSLLVEPAIASYCAKIRDEADKIDEGHEAYVLEDIQSELPEIEEGGSCDEVKGGSSVQDTSPSKPDSVFDTQDNDKEDCKDACIAEAEISTDRSISEIGNESTPELKLEDTDANCVEDREDLADARVADVEISVNCTIGKIGVESLTELKFQDTVEAENQCKNQSWDNDVDSNHSWTELEFNNLFGATVDSVTPTGPNDTSYQETEVQNPMVSMNKSITEKEKEMEGETGIESDWGEDQLKLLFATPIKSLEPLNASTAVISEASAEQLNDDICASLGETNFTPETNKKEQIEKTVISSSGSMKNSDELEGSRDMLIDTDLPEDIRLESGVYLEGETAQRGDGTFELSDVDFENSHIRTACNEDVNISTETSMPTYGSPLNEEGPPLVIFQSSPMMMMSHATRQARITRM</sequence>
<gene>
    <name evidence="2" type="ORF">MIMGU_mgv1a003710mg</name>
</gene>
<proteinExistence type="predicted"/>
<dbReference type="EMBL" id="KI632373">
    <property type="protein sequence ID" value="EYU17482.1"/>
    <property type="molecule type" value="Genomic_DNA"/>
</dbReference>
<reference evidence="2 3" key="1">
    <citation type="journal article" date="2013" name="Proc. Natl. Acad. Sci. U.S.A.">
        <title>Fine-scale variation in meiotic recombination in Mimulus inferred from population shotgun sequencing.</title>
        <authorList>
            <person name="Hellsten U."/>
            <person name="Wright K.M."/>
            <person name="Jenkins J."/>
            <person name="Shu S."/>
            <person name="Yuan Y."/>
            <person name="Wessler S.R."/>
            <person name="Schmutz J."/>
            <person name="Willis J.H."/>
            <person name="Rokhsar D.S."/>
        </authorList>
    </citation>
    <scope>NUCLEOTIDE SEQUENCE [LARGE SCALE GENOMIC DNA]</scope>
    <source>
        <strain evidence="3">cv. DUN x IM62</strain>
    </source>
</reference>
<feature type="region of interest" description="Disordered" evidence="1">
    <location>
        <begin position="206"/>
        <end position="233"/>
    </location>
</feature>